<evidence type="ECO:0000313" key="3">
    <source>
        <dbReference type="Proteomes" id="UP000027822"/>
    </source>
</evidence>
<feature type="domain" description="Knr4/Smi1-like" evidence="1">
    <location>
        <begin position="22"/>
        <end position="136"/>
    </location>
</feature>
<evidence type="ECO:0000313" key="2">
    <source>
        <dbReference type="EMBL" id="KEK19197.1"/>
    </source>
</evidence>
<sequence length="149" mass="17082">MNKEELTNFIKVNMESDDFTGGVDKKQVNYVQDTLQLELPESYKWFLINYGSGGLFGVDILGVAKSNIASVVIETESYRDLGMRENLVVIEDIGEYAYCLDTSNMENNECPVIAWDRQGGLDDYNTAKNFYEFLSQRLLDAKEAWEEEF</sequence>
<keyword evidence="3" id="KW-1185">Reference proteome</keyword>
<dbReference type="SUPFAM" id="SSF160631">
    <property type="entry name" value="SMI1/KNR4-like"/>
    <property type="match status" value="1"/>
</dbReference>
<dbReference type="OrthoDB" id="5880263at2"/>
<dbReference type="Gene3D" id="3.40.1580.10">
    <property type="entry name" value="SMI1/KNR4-like"/>
    <property type="match status" value="1"/>
</dbReference>
<comment type="caution">
    <text evidence="2">The sequence shown here is derived from an EMBL/GenBank/DDBJ whole genome shotgun (WGS) entry which is preliminary data.</text>
</comment>
<dbReference type="AlphaFoldDB" id="A0A073JY96"/>
<gene>
    <name evidence="2" type="ORF">BAMA_24705</name>
</gene>
<protein>
    <recommendedName>
        <fullName evidence="1">Knr4/Smi1-like domain-containing protein</fullName>
    </recommendedName>
</protein>
<dbReference type="Pfam" id="PF14567">
    <property type="entry name" value="SUKH_5"/>
    <property type="match status" value="1"/>
</dbReference>
<dbReference type="RefSeq" id="WP_034639553.1">
    <property type="nucleotide sequence ID" value="NZ_CBCSJC010000045.1"/>
</dbReference>
<proteinExistence type="predicted"/>
<dbReference type="InterPro" id="IPR018958">
    <property type="entry name" value="Knr4/Smi1-like_dom"/>
</dbReference>
<dbReference type="EMBL" id="JOTN01000009">
    <property type="protein sequence ID" value="KEK19197.1"/>
    <property type="molecule type" value="Genomic_DNA"/>
</dbReference>
<dbReference type="Proteomes" id="UP000027822">
    <property type="component" value="Unassembled WGS sequence"/>
</dbReference>
<name>A0A073JY96_9BACI</name>
<dbReference type="InterPro" id="IPR037883">
    <property type="entry name" value="Knr4/Smi1-like_sf"/>
</dbReference>
<dbReference type="SMART" id="SM00860">
    <property type="entry name" value="SMI1_KNR4"/>
    <property type="match status" value="1"/>
</dbReference>
<organism evidence="2 3">
    <name type="scientific">Bacillus manliponensis</name>
    <dbReference type="NCBI Taxonomy" id="574376"/>
    <lineage>
        <taxon>Bacteria</taxon>
        <taxon>Bacillati</taxon>
        <taxon>Bacillota</taxon>
        <taxon>Bacilli</taxon>
        <taxon>Bacillales</taxon>
        <taxon>Bacillaceae</taxon>
        <taxon>Bacillus</taxon>
        <taxon>Bacillus cereus group</taxon>
    </lineage>
</organism>
<evidence type="ECO:0000259" key="1">
    <source>
        <dbReference type="SMART" id="SM00860"/>
    </source>
</evidence>
<dbReference type="eggNOG" id="ENOG5032WNB">
    <property type="taxonomic scope" value="Bacteria"/>
</dbReference>
<accession>A0A073JY96</accession>
<reference evidence="2 3" key="1">
    <citation type="submission" date="2014-06" db="EMBL/GenBank/DDBJ databases">
        <title>Draft genome sequence of Bacillus manliponensis JCM 15802 (MCCC 1A00708).</title>
        <authorList>
            <person name="Lai Q."/>
            <person name="Liu Y."/>
            <person name="Shao Z."/>
        </authorList>
    </citation>
    <scope>NUCLEOTIDE SEQUENCE [LARGE SCALE GENOMIC DNA]</scope>
    <source>
        <strain evidence="2 3">JCM 15802</strain>
    </source>
</reference>